<dbReference type="Proteomes" id="UP000824037">
    <property type="component" value="Unassembled WGS sequence"/>
</dbReference>
<accession>A0A9D2EC27</accession>
<reference evidence="3" key="1">
    <citation type="journal article" date="2021" name="PeerJ">
        <title>Extensive microbial diversity within the chicken gut microbiome revealed by metagenomics and culture.</title>
        <authorList>
            <person name="Gilroy R."/>
            <person name="Ravi A."/>
            <person name="Getino M."/>
            <person name="Pursley I."/>
            <person name="Horton D.L."/>
            <person name="Alikhan N.F."/>
            <person name="Baker D."/>
            <person name="Gharbi K."/>
            <person name="Hall N."/>
            <person name="Watson M."/>
            <person name="Adriaenssens E.M."/>
            <person name="Foster-Nyarko E."/>
            <person name="Jarju S."/>
            <person name="Secka A."/>
            <person name="Antonio M."/>
            <person name="Oren A."/>
            <person name="Chaudhuri R.R."/>
            <person name="La Ragione R."/>
            <person name="Hildebrand F."/>
            <person name="Pallen M.J."/>
        </authorList>
    </citation>
    <scope>NUCLEOTIDE SEQUENCE</scope>
    <source>
        <strain evidence="3">ChiGjej4B4-7305</strain>
    </source>
</reference>
<dbReference type="SUPFAM" id="SSF159894">
    <property type="entry name" value="YgaC/TfoX-N like"/>
    <property type="match status" value="1"/>
</dbReference>
<dbReference type="Pfam" id="PF04993">
    <property type="entry name" value="TfoX_N"/>
    <property type="match status" value="1"/>
</dbReference>
<feature type="domain" description="TfoX N-terminal" evidence="2">
    <location>
        <begin position="54"/>
        <end position="130"/>
    </location>
</feature>
<sequence>MREGSTRSTSSPQHLLPSTPRGRSRHEIVAAPYDEPVPVDRDLAERVRSLLADEPTREKSMFGGLAFLVAGHMTVAVGADGLLVRVDPDAEWLRADPRAGEAMPGRRMRNWRSFDVDADTEDLPELVAHALAQVRALPPKH</sequence>
<dbReference type="InterPro" id="IPR007076">
    <property type="entry name" value="TfoX_N"/>
</dbReference>
<reference evidence="3" key="2">
    <citation type="submission" date="2021-04" db="EMBL/GenBank/DDBJ databases">
        <authorList>
            <person name="Gilroy R."/>
        </authorList>
    </citation>
    <scope>NUCLEOTIDE SEQUENCE</scope>
    <source>
        <strain evidence="3">ChiGjej4B4-7305</strain>
    </source>
</reference>
<evidence type="ECO:0000256" key="1">
    <source>
        <dbReference type="SAM" id="MobiDB-lite"/>
    </source>
</evidence>
<gene>
    <name evidence="3" type="ORF">H9815_02475</name>
</gene>
<organism evidence="3 4">
    <name type="scientific">Candidatus Ruania gallistercoris</name>
    <dbReference type="NCBI Taxonomy" id="2838746"/>
    <lineage>
        <taxon>Bacteria</taxon>
        <taxon>Bacillati</taxon>
        <taxon>Actinomycetota</taxon>
        <taxon>Actinomycetes</taxon>
        <taxon>Micrococcales</taxon>
        <taxon>Ruaniaceae</taxon>
        <taxon>Ruania</taxon>
    </lineage>
</organism>
<comment type="caution">
    <text evidence="3">The sequence shown here is derived from an EMBL/GenBank/DDBJ whole genome shotgun (WGS) entry which is preliminary data.</text>
</comment>
<evidence type="ECO:0000313" key="3">
    <source>
        <dbReference type="EMBL" id="HIZ34617.1"/>
    </source>
</evidence>
<name>A0A9D2EC27_9MICO</name>
<feature type="region of interest" description="Disordered" evidence="1">
    <location>
        <begin position="1"/>
        <end position="34"/>
    </location>
</feature>
<evidence type="ECO:0000259" key="2">
    <source>
        <dbReference type="Pfam" id="PF04993"/>
    </source>
</evidence>
<evidence type="ECO:0000313" key="4">
    <source>
        <dbReference type="Proteomes" id="UP000824037"/>
    </source>
</evidence>
<protein>
    <submittedName>
        <fullName evidence="3">TfoX/Sxy family protein</fullName>
    </submittedName>
</protein>
<dbReference type="AlphaFoldDB" id="A0A9D2EC27"/>
<proteinExistence type="predicted"/>
<dbReference type="EMBL" id="DXBY01000049">
    <property type="protein sequence ID" value="HIZ34617.1"/>
    <property type="molecule type" value="Genomic_DNA"/>
</dbReference>
<feature type="compositionally biased region" description="Polar residues" evidence="1">
    <location>
        <begin position="1"/>
        <end position="13"/>
    </location>
</feature>